<reference evidence="1 2" key="1">
    <citation type="journal article" date="2023" name="Microbiol. Spectr.">
        <title>Synergy between Genome Mining, Metabolomics, and Bioinformatics Uncovers Antibacterial Chlorinated Carbazole Alkaloids and Their Biosynthetic Gene Cluster from Streptomyces tubbatahanensis sp. nov., a Novel Actinomycete Isolated from Sulu Sea, Philippines.</title>
        <authorList>
            <person name="Tenebro C.P."/>
            <person name="Trono D.J.V.L."/>
            <person name="Balida L.A.P."/>
            <person name="Bayog L.K.A."/>
            <person name="Bruna J.R."/>
            <person name="Sabido E.M."/>
            <person name="Caspe D.P.C."/>
            <person name="de Los Santos E.L.C."/>
            <person name="Saludes J.P."/>
            <person name="Dalisay D.S."/>
        </authorList>
    </citation>
    <scope>NUCLEOTIDE SEQUENCE [LARGE SCALE GENOMIC DNA]</scope>
    <source>
        <strain evidence="1 2">DSD3025</strain>
    </source>
</reference>
<protein>
    <recommendedName>
        <fullName evidence="3">Lipoprotein</fullName>
    </recommendedName>
</protein>
<keyword evidence="2" id="KW-1185">Reference proteome</keyword>
<evidence type="ECO:0000313" key="2">
    <source>
        <dbReference type="Proteomes" id="UP001202244"/>
    </source>
</evidence>
<dbReference type="RefSeq" id="WP_242755332.1">
    <property type="nucleotide sequence ID" value="NZ_CP093846.1"/>
</dbReference>
<organism evidence="1 2">
    <name type="scientific">Streptomyces tubbatahanensis</name>
    <dbReference type="NCBI Taxonomy" id="2923272"/>
    <lineage>
        <taxon>Bacteria</taxon>
        <taxon>Bacillati</taxon>
        <taxon>Actinomycetota</taxon>
        <taxon>Actinomycetes</taxon>
        <taxon>Kitasatosporales</taxon>
        <taxon>Streptomycetaceae</taxon>
        <taxon>Streptomyces</taxon>
    </lineage>
</organism>
<accession>A0ABY3XZ64</accession>
<proteinExistence type="predicted"/>
<name>A0ABY3XZ64_9ACTN</name>
<dbReference type="Proteomes" id="UP001202244">
    <property type="component" value="Chromosome"/>
</dbReference>
<evidence type="ECO:0000313" key="1">
    <source>
        <dbReference type="EMBL" id="UNS99553.1"/>
    </source>
</evidence>
<sequence>MPQLKPPSPGESFDLDVTAKGAQLKLGEHTYTVDLTGDLRFEISKAPGKNPAEAVRAAVPRFHLTGTPNSARGMAAQALPGRITLDKKDTEVNPDNLISLTSGFPPKLEQVLYLDLDVTIENPPQQAQVRAAQGEPLVLTTKNPGKLVGQMDAFPPDGAMYKLQNPIDLVLPDDPDTTIATIQKFPVKVGGL</sequence>
<dbReference type="EMBL" id="CP093846">
    <property type="protein sequence ID" value="UNS99553.1"/>
    <property type="molecule type" value="Genomic_DNA"/>
</dbReference>
<gene>
    <name evidence="1" type="ORF">MMF93_26210</name>
</gene>
<evidence type="ECO:0008006" key="3">
    <source>
        <dbReference type="Google" id="ProtNLM"/>
    </source>
</evidence>